<dbReference type="InterPro" id="IPR003593">
    <property type="entry name" value="AAA+_ATPase"/>
</dbReference>
<dbReference type="PROSITE" id="PS51902">
    <property type="entry name" value="CLPX_ZB"/>
    <property type="match status" value="1"/>
</dbReference>
<evidence type="ECO:0000259" key="8">
    <source>
        <dbReference type="PROSITE" id="PS51902"/>
    </source>
</evidence>
<evidence type="ECO:0000256" key="1">
    <source>
        <dbReference type="ARBA" id="ARBA00022723"/>
    </source>
</evidence>
<evidence type="ECO:0000256" key="7">
    <source>
        <dbReference type="PROSITE-ProRule" id="PRU01250"/>
    </source>
</evidence>
<comment type="subunit">
    <text evidence="6">Component of the ClpX-ClpP complex. Forms a hexameric ring that, in the presence of ATP, binds to fourteen ClpP subunits assembled into a disk-like structure with a central cavity, resembling the structure of eukaryotic proteasomes.</text>
</comment>
<dbReference type="Proteomes" id="UP000070531">
    <property type="component" value="Unassembled WGS sequence"/>
</dbReference>
<evidence type="ECO:0000256" key="2">
    <source>
        <dbReference type="ARBA" id="ARBA00022741"/>
    </source>
</evidence>
<dbReference type="SMART" id="SM00994">
    <property type="entry name" value="zf-C4_ClpX"/>
    <property type="match status" value="1"/>
</dbReference>
<dbReference type="NCBIfam" id="NF003745">
    <property type="entry name" value="PRK05342.1"/>
    <property type="match status" value="1"/>
</dbReference>
<feature type="binding site" evidence="6">
    <location>
        <begin position="128"/>
        <end position="135"/>
    </location>
    <ligand>
        <name>ATP</name>
        <dbReference type="ChEBI" id="CHEBI:30616"/>
    </ligand>
</feature>
<feature type="binding site" evidence="6 7">
    <location>
        <position position="18"/>
    </location>
    <ligand>
        <name>Zn(2+)</name>
        <dbReference type="ChEBI" id="CHEBI:29105"/>
    </ligand>
</feature>
<evidence type="ECO:0000256" key="3">
    <source>
        <dbReference type="ARBA" id="ARBA00022833"/>
    </source>
</evidence>
<dbReference type="GO" id="GO:0016887">
    <property type="term" value="F:ATP hydrolysis activity"/>
    <property type="evidence" value="ECO:0007669"/>
    <property type="project" value="InterPro"/>
</dbReference>
<feature type="binding site" evidence="6 7">
    <location>
        <position position="15"/>
    </location>
    <ligand>
        <name>Zn(2+)</name>
        <dbReference type="ChEBI" id="CHEBI:29105"/>
    </ligand>
</feature>
<dbReference type="InterPro" id="IPR019489">
    <property type="entry name" value="Clp_ATPase_C"/>
</dbReference>
<dbReference type="InterPro" id="IPR003959">
    <property type="entry name" value="ATPase_AAA_core"/>
</dbReference>
<comment type="function">
    <text evidence="6">ATP-dependent specificity component of the Clp protease. It directs the protease to specific substrates. Can perform chaperone functions in the absence of ClpP.</text>
</comment>
<dbReference type="InterPro" id="IPR004487">
    <property type="entry name" value="Clp_protease_ATP-bd_su_ClpX"/>
</dbReference>
<keyword evidence="9" id="KW-0378">Hydrolase</keyword>
<dbReference type="InterPro" id="IPR059188">
    <property type="entry name" value="Znf_CLPX-like"/>
</dbReference>
<dbReference type="SUPFAM" id="SSF57716">
    <property type="entry name" value="Glucocorticoid receptor-like (DNA-binding domain)"/>
    <property type="match status" value="1"/>
</dbReference>
<evidence type="ECO:0000313" key="10">
    <source>
        <dbReference type="Proteomes" id="UP000070531"/>
    </source>
</evidence>
<proteinExistence type="inferred from homology"/>
<dbReference type="NCBIfam" id="TIGR00382">
    <property type="entry name" value="clpX"/>
    <property type="match status" value="1"/>
</dbReference>
<dbReference type="SUPFAM" id="SSF52540">
    <property type="entry name" value="P-loop containing nucleoside triphosphate hydrolases"/>
    <property type="match status" value="1"/>
</dbReference>
<dbReference type="FunFam" id="3.40.50.300:FF:000005">
    <property type="entry name" value="ATP-dependent Clp protease ATP-binding subunit ClpX"/>
    <property type="match status" value="1"/>
</dbReference>
<dbReference type="SMART" id="SM00382">
    <property type="entry name" value="AAA"/>
    <property type="match status" value="1"/>
</dbReference>
<dbReference type="PATRIC" id="fig|419005.5.peg.1833"/>
<keyword evidence="9" id="KW-0645">Protease</keyword>
<protein>
    <recommendedName>
        <fullName evidence="6">ATP-dependent Clp protease ATP-binding subunit ClpX</fullName>
    </recommendedName>
</protein>
<dbReference type="InterPro" id="IPR027417">
    <property type="entry name" value="P-loop_NTPase"/>
</dbReference>
<reference evidence="9 10" key="1">
    <citation type="submission" date="2016-01" db="EMBL/GenBank/DDBJ databases">
        <authorList>
            <person name="Oliw E.H."/>
        </authorList>
    </citation>
    <scope>NUCLEOTIDE SEQUENCE [LARGE SCALE GENOMIC DNA]</scope>
    <source>
        <strain evidence="9 10">DNF00307</strain>
    </source>
</reference>
<dbReference type="GO" id="GO:0051082">
    <property type="term" value="F:unfolded protein binding"/>
    <property type="evidence" value="ECO:0007669"/>
    <property type="project" value="UniProtKB-UniRule"/>
</dbReference>
<feature type="domain" description="ClpX-type ZB" evidence="8">
    <location>
        <begin position="1"/>
        <end position="56"/>
    </location>
</feature>
<dbReference type="GO" id="GO:0008233">
    <property type="term" value="F:peptidase activity"/>
    <property type="evidence" value="ECO:0007669"/>
    <property type="project" value="UniProtKB-KW"/>
</dbReference>
<comment type="caution">
    <text evidence="9">The sequence shown here is derived from an EMBL/GenBank/DDBJ whole genome shotgun (WGS) entry which is preliminary data.</text>
</comment>
<dbReference type="InterPro" id="IPR038366">
    <property type="entry name" value="Znf_CppX_C4_sf"/>
</dbReference>
<dbReference type="GO" id="GO:0140662">
    <property type="term" value="F:ATP-dependent protein folding chaperone"/>
    <property type="evidence" value="ECO:0007669"/>
    <property type="project" value="InterPro"/>
</dbReference>
<name>A0A134B5D9_9BACT</name>
<dbReference type="SMART" id="SM01086">
    <property type="entry name" value="ClpB_D2-small"/>
    <property type="match status" value="1"/>
</dbReference>
<keyword evidence="3 6" id="KW-0862">Zinc</keyword>
<keyword evidence="4 6" id="KW-0067">ATP-binding</keyword>
<feature type="binding site" evidence="6 7">
    <location>
        <position position="40"/>
    </location>
    <ligand>
        <name>Zn(2+)</name>
        <dbReference type="ChEBI" id="CHEBI:29105"/>
    </ligand>
</feature>
<organism evidence="9">
    <name type="scientific">Prevotella amnii</name>
    <dbReference type="NCBI Taxonomy" id="419005"/>
    <lineage>
        <taxon>Bacteria</taxon>
        <taxon>Pseudomonadati</taxon>
        <taxon>Bacteroidota</taxon>
        <taxon>Bacteroidia</taxon>
        <taxon>Bacteroidales</taxon>
        <taxon>Prevotellaceae</taxon>
        <taxon>Prevotella</taxon>
    </lineage>
</organism>
<dbReference type="Pfam" id="PF06689">
    <property type="entry name" value="zf-C4_ClpX"/>
    <property type="match status" value="1"/>
</dbReference>
<dbReference type="InterPro" id="IPR050052">
    <property type="entry name" value="ATP-dep_Clp_protease_ClpX"/>
</dbReference>
<dbReference type="FunFam" id="1.10.8.60:FF:000002">
    <property type="entry name" value="ATP-dependent Clp protease ATP-binding subunit ClpX"/>
    <property type="match status" value="1"/>
</dbReference>
<keyword evidence="5 6" id="KW-0143">Chaperone</keyword>
<dbReference type="GO" id="GO:0051603">
    <property type="term" value="P:proteolysis involved in protein catabolic process"/>
    <property type="evidence" value="ECO:0007669"/>
    <property type="project" value="TreeGrafter"/>
</dbReference>
<dbReference type="Gene3D" id="6.20.220.10">
    <property type="entry name" value="ClpX chaperone, C4-type zinc finger domain"/>
    <property type="match status" value="1"/>
</dbReference>
<dbReference type="GO" id="GO:0005524">
    <property type="term" value="F:ATP binding"/>
    <property type="evidence" value="ECO:0007669"/>
    <property type="project" value="UniProtKB-UniRule"/>
</dbReference>
<keyword evidence="1 6" id="KW-0479">Metal-binding</keyword>
<dbReference type="Pfam" id="PF07724">
    <property type="entry name" value="AAA_2"/>
    <property type="match status" value="1"/>
</dbReference>
<dbReference type="Pfam" id="PF10431">
    <property type="entry name" value="ClpB_D2-small"/>
    <property type="match status" value="1"/>
</dbReference>
<dbReference type="Gene3D" id="3.40.50.300">
    <property type="entry name" value="P-loop containing nucleotide triphosphate hydrolases"/>
    <property type="match status" value="1"/>
</dbReference>
<dbReference type="PANTHER" id="PTHR48102">
    <property type="entry name" value="ATP-DEPENDENT CLP PROTEASE ATP-BINDING SUBUNIT CLPX-LIKE, MITOCHONDRIAL-RELATED"/>
    <property type="match status" value="1"/>
</dbReference>
<accession>A0A134B5D9</accession>
<dbReference type="PANTHER" id="PTHR48102:SF7">
    <property type="entry name" value="ATP-DEPENDENT CLP PROTEASE ATP-BINDING SUBUNIT CLPX-LIKE, MITOCHONDRIAL"/>
    <property type="match status" value="1"/>
</dbReference>
<dbReference type="AlphaFoldDB" id="A0A134B5D9"/>
<evidence type="ECO:0000256" key="6">
    <source>
        <dbReference type="HAMAP-Rule" id="MF_00175"/>
    </source>
</evidence>
<dbReference type="InterPro" id="IPR046425">
    <property type="entry name" value="ClpX_bact"/>
</dbReference>
<dbReference type="Gene3D" id="1.10.8.60">
    <property type="match status" value="1"/>
</dbReference>
<sequence>MYVKNNKYLMALNKCSFCGRSEKDVKLLINGLHGFICNDCAQQAYRIVMQSGIASEEHTSSDNNKKINIKKVPKPQEIKKYLDEYIIGQDEAKRYLSVSVYNHYKRLQQKKKDDGVEIEKSNIIMVGSTGTGKTLLARTIAKLLEVPFTIVDATVFTEAGYVGEDVESILSRLLQVADYNVAAAERGIVFIDEIDKIARKSDNPSITRDVSGEGVQQGMLKLLEGTIVNVPPKGGRKHPDQDYIHVDTKNILFICGGAFDGIERKIAQRLNTHVVGYNSVQNVAKIDKEDLMKYVLPQDLKSFGLIPEIIGRLPVLTYLTPLNRDALRRILVQPKNSIVKQYIKLFDMDGIKLSFTDSALDYIVDKAVEYKLGARGLRSIVESVMMDAMFEIPSQNIKNFEVTKDYVIAQLNKSHLKKM</sequence>
<comment type="similarity">
    <text evidence="6 7">Belongs to the ClpX chaperone family.</text>
</comment>
<dbReference type="InterPro" id="IPR010603">
    <property type="entry name" value="Znf_CppX_C4"/>
</dbReference>
<evidence type="ECO:0000313" key="9">
    <source>
        <dbReference type="EMBL" id="KXB75159.1"/>
    </source>
</evidence>
<dbReference type="GO" id="GO:0046983">
    <property type="term" value="F:protein dimerization activity"/>
    <property type="evidence" value="ECO:0007669"/>
    <property type="project" value="UniProtKB-UniRule"/>
</dbReference>
<feature type="binding site" evidence="6 7">
    <location>
        <position position="37"/>
    </location>
    <ligand>
        <name>Zn(2+)</name>
        <dbReference type="ChEBI" id="CHEBI:29105"/>
    </ligand>
</feature>
<dbReference type="GO" id="GO:0051301">
    <property type="term" value="P:cell division"/>
    <property type="evidence" value="ECO:0007669"/>
    <property type="project" value="TreeGrafter"/>
</dbReference>
<evidence type="ECO:0000256" key="5">
    <source>
        <dbReference type="ARBA" id="ARBA00023186"/>
    </source>
</evidence>
<evidence type="ECO:0000256" key="4">
    <source>
        <dbReference type="ARBA" id="ARBA00022840"/>
    </source>
</evidence>
<dbReference type="HAMAP" id="MF_00175">
    <property type="entry name" value="ClpX"/>
    <property type="match status" value="1"/>
</dbReference>
<gene>
    <name evidence="6" type="primary">clpX</name>
    <name evidence="9" type="ORF">HMPREF1860_01836</name>
</gene>
<dbReference type="EMBL" id="LSDL01000124">
    <property type="protein sequence ID" value="KXB75159.1"/>
    <property type="molecule type" value="Genomic_DNA"/>
</dbReference>
<keyword evidence="2 6" id="KW-0547">Nucleotide-binding</keyword>
<dbReference type="GO" id="GO:0009376">
    <property type="term" value="C:HslUV protease complex"/>
    <property type="evidence" value="ECO:0007669"/>
    <property type="project" value="TreeGrafter"/>
</dbReference>
<dbReference type="CDD" id="cd19497">
    <property type="entry name" value="RecA-like_ClpX"/>
    <property type="match status" value="1"/>
</dbReference>
<dbReference type="STRING" id="419005.HMPREF1860_01836"/>
<dbReference type="GO" id="GO:0008270">
    <property type="term" value="F:zinc ion binding"/>
    <property type="evidence" value="ECO:0007669"/>
    <property type="project" value="UniProtKB-UniRule"/>
</dbReference>